<evidence type="ECO:0000256" key="1">
    <source>
        <dbReference type="SAM" id="MobiDB-lite"/>
    </source>
</evidence>
<protein>
    <submittedName>
        <fullName evidence="2">Uncharacterized protein</fullName>
    </submittedName>
</protein>
<feature type="compositionally biased region" description="Polar residues" evidence="1">
    <location>
        <begin position="12"/>
        <end position="27"/>
    </location>
</feature>
<comment type="caution">
    <text evidence="2">The sequence shown here is derived from an EMBL/GenBank/DDBJ whole genome shotgun (WGS) entry which is preliminary data.</text>
</comment>
<gene>
    <name evidence="2" type="ORF">B9Z19DRAFT_1068553</name>
</gene>
<dbReference type="AlphaFoldDB" id="A0A2T6ZEW3"/>
<evidence type="ECO:0000313" key="2">
    <source>
        <dbReference type="EMBL" id="PUU74009.1"/>
    </source>
</evidence>
<reference evidence="2 3" key="1">
    <citation type="submission" date="2017-04" db="EMBL/GenBank/DDBJ databases">
        <title>Draft genome sequence of Tuber borchii Vittad., a whitish edible truffle.</title>
        <authorList>
            <consortium name="DOE Joint Genome Institute"/>
            <person name="Murat C."/>
            <person name="Kuo A."/>
            <person name="Barry K.W."/>
            <person name="Clum A."/>
            <person name="Dockter R.B."/>
            <person name="Fauchery L."/>
            <person name="Iotti M."/>
            <person name="Kohler A."/>
            <person name="Labutti K."/>
            <person name="Lindquist E.A."/>
            <person name="Lipzen A."/>
            <person name="Ohm R.A."/>
            <person name="Wang M."/>
            <person name="Grigoriev I.V."/>
            <person name="Zambonelli A."/>
            <person name="Martin F.M."/>
        </authorList>
    </citation>
    <scope>NUCLEOTIDE SEQUENCE [LARGE SCALE GENOMIC DNA]</scope>
    <source>
        <strain evidence="2 3">Tbo3840</strain>
    </source>
</reference>
<dbReference type="EMBL" id="NESQ01000328">
    <property type="protein sequence ID" value="PUU74009.1"/>
    <property type="molecule type" value="Genomic_DNA"/>
</dbReference>
<accession>A0A2T6ZEW3</accession>
<feature type="region of interest" description="Disordered" evidence="1">
    <location>
        <begin position="1"/>
        <end position="40"/>
    </location>
</feature>
<proteinExistence type="predicted"/>
<organism evidence="2 3">
    <name type="scientific">Tuber borchii</name>
    <name type="common">White truffle</name>
    <dbReference type="NCBI Taxonomy" id="42251"/>
    <lineage>
        <taxon>Eukaryota</taxon>
        <taxon>Fungi</taxon>
        <taxon>Dikarya</taxon>
        <taxon>Ascomycota</taxon>
        <taxon>Pezizomycotina</taxon>
        <taxon>Pezizomycetes</taxon>
        <taxon>Pezizales</taxon>
        <taxon>Tuberaceae</taxon>
        <taxon>Tuber</taxon>
    </lineage>
</organism>
<evidence type="ECO:0000313" key="3">
    <source>
        <dbReference type="Proteomes" id="UP000244722"/>
    </source>
</evidence>
<name>A0A2T6ZEW3_TUBBO</name>
<sequence length="184" mass="19674">MAHIKEGPGAQTYPQPDSQIVAQGSHNTTTQTTRTQKAPTVSLTIQDSATPIDRSMIASLIWMALQPEPASRVMGKVVSYGAAPGRSAFISTHLAAKASGDFLDGPVVCQSRSSFDRHGRTATLLSAARAALKSRVKLPLHQGETNPEISDKLDNRGLSLATENSPTPLSYFVMAYHEGVVMDE</sequence>
<dbReference type="Proteomes" id="UP000244722">
    <property type="component" value="Unassembled WGS sequence"/>
</dbReference>
<keyword evidence="3" id="KW-1185">Reference proteome</keyword>